<sequence>MTIKLKNYLFVLLLLLAGTACKTKDDFEAFKEADYSLKSVDEVRVNGINLLEKKRAEDFSFGEAAVLFSAFSENKLNATSTLNLNVDLGEEHKDRTMTVTQLKWQMLVNNEKALSGIIQEAIQLKNGVNTLTVSSPLAFAQENGGTNLNTLLRIATLLNQDKGKGQVQLQIKPTVQTSVGPVELPAFINIMK</sequence>
<gene>
    <name evidence="2" type="ORF">K0O23_06840</name>
</gene>
<evidence type="ECO:0008006" key="4">
    <source>
        <dbReference type="Google" id="ProtNLM"/>
    </source>
</evidence>
<dbReference type="PROSITE" id="PS51257">
    <property type="entry name" value="PROKAR_LIPOPROTEIN"/>
    <property type="match status" value="1"/>
</dbReference>
<keyword evidence="1" id="KW-0732">Signal</keyword>
<reference evidence="2 3" key="1">
    <citation type="journal article" date="2016" name="Int. J. Syst. Evol. Microbiol.">
        <title>Pontibacter aydingkolensis sp. nov., isolated from soil of a salt lake.</title>
        <authorList>
            <person name="Osman G."/>
            <person name="Zhang T."/>
            <person name="Lou K."/>
            <person name="Gao Y."/>
            <person name="Chang W."/>
            <person name="Lin Q."/>
            <person name="Yang H.M."/>
            <person name="Huo X.D."/>
            <person name="Wang N."/>
        </authorList>
    </citation>
    <scope>NUCLEOTIDE SEQUENCE [LARGE SCALE GENOMIC DNA]</scope>
    <source>
        <strain evidence="2 3">KACC 19255</strain>
    </source>
</reference>
<feature type="signal peptide" evidence="1">
    <location>
        <begin position="1"/>
        <end position="22"/>
    </location>
</feature>
<accession>A0ABS7CSI2</accession>
<dbReference type="Proteomes" id="UP000813018">
    <property type="component" value="Unassembled WGS sequence"/>
</dbReference>
<keyword evidence="3" id="KW-1185">Reference proteome</keyword>
<evidence type="ECO:0000313" key="2">
    <source>
        <dbReference type="EMBL" id="MBW7466778.1"/>
    </source>
</evidence>
<feature type="chain" id="PRO_5047448861" description="Lipoprotein" evidence="1">
    <location>
        <begin position="23"/>
        <end position="192"/>
    </location>
</feature>
<comment type="caution">
    <text evidence="2">The sequence shown here is derived from an EMBL/GenBank/DDBJ whole genome shotgun (WGS) entry which is preliminary data.</text>
</comment>
<proteinExistence type="predicted"/>
<dbReference type="RefSeq" id="WP_219876656.1">
    <property type="nucleotide sequence ID" value="NZ_JAHYXK010000004.1"/>
</dbReference>
<evidence type="ECO:0000256" key="1">
    <source>
        <dbReference type="SAM" id="SignalP"/>
    </source>
</evidence>
<dbReference type="EMBL" id="JAHYXK010000004">
    <property type="protein sequence ID" value="MBW7466778.1"/>
    <property type="molecule type" value="Genomic_DNA"/>
</dbReference>
<evidence type="ECO:0000313" key="3">
    <source>
        <dbReference type="Proteomes" id="UP000813018"/>
    </source>
</evidence>
<organism evidence="2 3">
    <name type="scientific">Pontibacter aydingkolensis</name>
    <dbReference type="NCBI Taxonomy" id="1911536"/>
    <lineage>
        <taxon>Bacteria</taxon>
        <taxon>Pseudomonadati</taxon>
        <taxon>Bacteroidota</taxon>
        <taxon>Cytophagia</taxon>
        <taxon>Cytophagales</taxon>
        <taxon>Hymenobacteraceae</taxon>
        <taxon>Pontibacter</taxon>
    </lineage>
</organism>
<protein>
    <recommendedName>
        <fullName evidence="4">Lipoprotein</fullName>
    </recommendedName>
</protein>
<name>A0ABS7CSI2_9BACT</name>